<comment type="similarity">
    <text evidence="1">Belongs to the thioesterase PaaI family.</text>
</comment>
<dbReference type="CDD" id="cd03443">
    <property type="entry name" value="PaaI_thioesterase"/>
    <property type="match status" value="1"/>
</dbReference>
<dbReference type="InterPro" id="IPR039298">
    <property type="entry name" value="ACOT13"/>
</dbReference>
<sequence length="135" mass="14131">MDSYSKLLELVNTSGCFAPANHMYVTELRPDHSAVGVLEVQPSSLNPMGIVHGGALVTLADTVCGTAAFTTGHMCVTLDCSMQYLAPASGARITCTATPRKLGKTVLVYEAVLTDDTGRTVATGVYTFFAKGPAN</sequence>
<dbReference type="InterPro" id="IPR029069">
    <property type="entry name" value="HotDog_dom_sf"/>
</dbReference>
<dbReference type="eggNOG" id="COG2050">
    <property type="taxonomic scope" value="Bacteria"/>
</dbReference>
<organism evidence="4 5">
    <name type="scientific">Flavonifractor plautii 1_3_50AFAA</name>
    <dbReference type="NCBI Taxonomy" id="742738"/>
    <lineage>
        <taxon>Bacteria</taxon>
        <taxon>Bacillati</taxon>
        <taxon>Bacillota</taxon>
        <taxon>Clostridia</taxon>
        <taxon>Eubacteriales</taxon>
        <taxon>Oscillospiraceae</taxon>
        <taxon>Flavonifractor</taxon>
    </lineage>
</organism>
<dbReference type="InterPro" id="IPR006683">
    <property type="entry name" value="Thioestr_dom"/>
</dbReference>
<evidence type="ECO:0000256" key="1">
    <source>
        <dbReference type="ARBA" id="ARBA00008324"/>
    </source>
</evidence>
<dbReference type="SUPFAM" id="SSF54637">
    <property type="entry name" value="Thioesterase/thiol ester dehydrase-isomerase"/>
    <property type="match status" value="1"/>
</dbReference>
<dbReference type="RefSeq" id="WP_007489884.1">
    <property type="nucleotide sequence ID" value="NZ_KN174161.1"/>
</dbReference>
<dbReference type="GeneID" id="63971647"/>
<dbReference type="EMBL" id="ADLO01000008">
    <property type="protein sequence ID" value="KGF57343.1"/>
    <property type="molecule type" value="Genomic_DNA"/>
</dbReference>
<accession>A0A096BD78</accession>
<dbReference type="HOGENOM" id="CLU_089876_11_1_9"/>
<name>A0A096BD78_FLAPL</name>
<protein>
    <recommendedName>
        <fullName evidence="3">Thioesterase domain-containing protein</fullName>
    </recommendedName>
</protein>
<dbReference type="PATRIC" id="fig|742738.3.peg.290"/>
<dbReference type="PANTHER" id="PTHR21660:SF1">
    <property type="entry name" value="ACYL-COENZYME A THIOESTERASE 13"/>
    <property type="match status" value="1"/>
</dbReference>
<keyword evidence="5" id="KW-1185">Reference proteome</keyword>
<dbReference type="Pfam" id="PF03061">
    <property type="entry name" value="4HBT"/>
    <property type="match status" value="1"/>
</dbReference>
<dbReference type="NCBIfam" id="TIGR00369">
    <property type="entry name" value="unchar_dom_1"/>
    <property type="match status" value="1"/>
</dbReference>
<gene>
    <name evidence="4" type="ORF">HMPREF9460_00277</name>
</gene>
<reference evidence="4 5" key="1">
    <citation type="submission" date="2011-08" db="EMBL/GenBank/DDBJ databases">
        <title>The Genome Sequence of Clostridium orbiscindens 1_3_50AFAA.</title>
        <authorList>
            <consortium name="The Broad Institute Genome Sequencing Platform"/>
            <person name="Earl A."/>
            <person name="Ward D."/>
            <person name="Feldgarden M."/>
            <person name="Gevers D."/>
            <person name="Daigneault M."/>
            <person name="Strauss J."/>
            <person name="Allen-Vercoe E."/>
            <person name="Young S.K."/>
            <person name="Zeng Q."/>
            <person name="Gargeya S."/>
            <person name="Fitzgerald M."/>
            <person name="Haas B."/>
            <person name="Abouelleil A."/>
            <person name="Alvarado L."/>
            <person name="Arachchi H.M."/>
            <person name="Berlin A."/>
            <person name="Brown A."/>
            <person name="Chapman S.B."/>
            <person name="Chen Z."/>
            <person name="Dunbar C."/>
            <person name="Freedman E."/>
            <person name="Gearin G."/>
            <person name="Gellesch M."/>
            <person name="Goldberg J."/>
            <person name="Griggs A."/>
            <person name="Gujja S."/>
            <person name="Heiman D."/>
            <person name="Howarth C."/>
            <person name="Larson L."/>
            <person name="Lui A."/>
            <person name="MacDonald P.J.P."/>
            <person name="Montmayeur A."/>
            <person name="Murphy C."/>
            <person name="Neiman D."/>
            <person name="Pearson M."/>
            <person name="Priest M."/>
            <person name="Roberts A."/>
            <person name="Saif S."/>
            <person name="Shea T."/>
            <person name="Shenoy N."/>
            <person name="Sisk P."/>
            <person name="Stolte C."/>
            <person name="Sykes S."/>
            <person name="Wortman J."/>
            <person name="Nusbaum C."/>
            <person name="Birren B."/>
        </authorList>
    </citation>
    <scope>NUCLEOTIDE SEQUENCE [LARGE SCALE GENOMIC DNA]</scope>
    <source>
        <strain evidence="4 5">1_3_50AFAA</strain>
    </source>
</reference>
<comment type="caution">
    <text evidence="4">The sequence shown here is derived from an EMBL/GenBank/DDBJ whole genome shotgun (WGS) entry which is preliminary data.</text>
</comment>
<proteinExistence type="inferred from homology"/>
<dbReference type="Gene3D" id="3.10.129.10">
    <property type="entry name" value="Hotdog Thioesterase"/>
    <property type="match status" value="1"/>
</dbReference>
<evidence type="ECO:0000313" key="4">
    <source>
        <dbReference type="EMBL" id="KGF57343.1"/>
    </source>
</evidence>
<feature type="domain" description="Thioesterase" evidence="3">
    <location>
        <begin position="48"/>
        <end position="122"/>
    </location>
</feature>
<dbReference type="PANTHER" id="PTHR21660">
    <property type="entry name" value="THIOESTERASE SUPERFAMILY MEMBER-RELATED"/>
    <property type="match status" value="1"/>
</dbReference>
<evidence type="ECO:0000313" key="5">
    <source>
        <dbReference type="Proteomes" id="UP000029585"/>
    </source>
</evidence>
<evidence type="ECO:0000259" key="3">
    <source>
        <dbReference type="Pfam" id="PF03061"/>
    </source>
</evidence>
<keyword evidence="2" id="KW-0378">Hydrolase</keyword>
<dbReference type="InterPro" id="IPR003736">
    <property type="entry name" value="PAAI_dom"/>
</dbReference>
<dbReference type="GO" id="GO:0047617">
    <property type="term" value="F:fatty acyl-CoA hydrolase activity"/>
    <property type="evidence" value="ECO:0007669"/>
    <property type="project" value="InterPro"/>
</dbReference>
<dbReference type="AlphaFoldDB" id="A0A096BD78"/>
<dbReference type="Proteomes" id="UP000029585">
    <property type="component" value="Unassembled WGS sequence"/>
</dbReference>
<evidence type="ECO:0000256" key="2">
    <source>
        <dbReference type="ARBA" id="ARBA00022801"/>
    </source>
</evidence>